<accession>A0AAD5XTQ4</accession>
<dbReference type="AlphaFoldDB" id="A0AAD5XTQ4"/>
<comment type="caution">
    <text evidence="1">The sequence shown here is derived from an EMBL/GenBank/DDBJ whole genome shotgun (WGS) entry which is preliminary data.</text>
</comment>
<name>A0AAD5XTQ4_9FUNG</name>
<feature type="non-terminal residue" evidence="1">
    <location>
        <position position="1"/>
    </location>
</feature>
<dbReference type="Proteomes" id="UP001211065">
    <property type="component" value="Unassembled WGS sequence"/>
</dbReference>
<sequence>MSSWFYTPYTLPKTYVKWISKMADMDESLLQVLRLIKGKELIYGKNTGHEGVLLRYTKEIGLDPSFADPALGQISCLVVHGGIKGCEKFALYTFFK</sequence>
<reference evidence="1" key="1">
    <citation type="submission" date="2020-05" db="EMBL/GenBank/DDBJ databases">
        <title>Phylogenomic resolution of chytrid fungi.</title>
        <authorList>
            <person name="Stajich J.E."/>
            <person name="Amses K."/>
            <person name="Simmons R."/>
            <person name="Seto K."/>
            <person name="Myers J."/>
            <person name="Bonds A."/>
            <person name="Quandt C.A."/>
            <person name="Barry K."/>
            <person name="Liu P."/>
            <person name="Grigoriev I."/>
            <person name="Longcore J.E."/>
            <person name="James T.Y."/>
        </authorList>
    </citation>
    <scope>NUCLEOTIDE SEQUENCE</scope>
    <source>
        <strain evidence="1">JEL0476</strain>
    </source>
</reference>
<gene>
    <name evidence="1" type="ORF">HK099_007458</name>
</gene>
<dbReference type="EMBL" id="JADGJW010000723">
    <property type="protein sequence ID" value="KAJ3213312.1"/>
    <property type="molecule type" value="Genomic_DNA"/>
</dbReference>
<protein>
    <submittedName>
        <fullName evidence="1">Uncharacterized protein</fullName>
    </submittedName>
</protein>
<keyword evidence="2" id="KW-1185">Reference proteome</keyword>
<organism evidence="1 2">
    <name type="scientific">Clydaea vesicula</name>
    <dbReference type="NCBI Taxonomy" id="447962"/>
    <lineage>
        <taxon>Eukaryota</taxon>
        <taxon>Fungi</taxon>
        <taxon>Fungi incertae sedis</taxon>
        <taxon>Chytridiomycota</taxon>
        <taxon>Chytridiomycota incertae sedis</taxon>
        <taxon>Chytridiomycetes</taxon>
        <taxon>Lobulomycetales</taxon>
        <taxon>Lobulomycetaceae</taxon>
        <taxon>Clydaea</taxon>
    </lineage>
</organism>
<evidence type="ECO:0000313" key="1">
    <source>
        <dbReference type="EMBL" id="KAJ3213312.1"/>
    </source>
</evidence>
<proteinExistence type="predicted"/>
<evidence type="ECO:0000313" key="2">
    <source>
        <dbReference type="Proteomes" id="UP001211065"/>
    </source>
</evidence>